<evidence type="ECO:0008006" key="4">
    <source>
        <dbReference type="Google" id="ProtNLM"/>
    </source>
</evidence>
<protein>
    <recommendedName>
        <fullName evidence="4">Secreted protein</fullName>
    </recommendedName>
</protein>
<name>A0A9J6CTW8_RHIMP</name>
<evidence type="ECO:0000313" key="3">
    <source>
        <dbReference type="Proteomes" id="UP000821866"/>
    </source>
</evidence>
<keyword evidence="3" id="KW-1185">Reference proteome</keyword>
<gene>
    <name evidence="2" type="ORF">HPB51_029525</name>
</gene>
<sequence length="92" mass="10502">MGRVRLRVLLPACLVPQPVSAQQERVEPAVMYSQQYACWHYLNSKDLLSHHQHLLAQSYLSRGGVQDKNESNLQALKTWTGEHHEKGASSRH</sequence>
<proteinExistence type="predicted"/>
<dbReference type="EMBL" id="JABSTU010006836">
    <property type="protein sequence ID" value="KAH7932108.1"/>
    <property type="molecule type" value="Genomic_DNA"/>
</dbReference>
<evidence type="ECO:0000256" key="1">
    <source>
        <dbReference type="SAM" id="SignalP"/>
    </source>
</evidence>
<reference evidence="2" key="2">
    <citation type="submission" date="2021-09" db="EMBL/GenBank/DDBJ databases">
        <authorList>
            <person name="Jia N."/>
            <person name="Wang J."/>
            <person name="Shi W."/>
            <person name="Du L."/>
            <person name="Sun Y."/>
            <person name="Zhan W."/>
            <person name="Jiang J."/>
            <person name="Wang Q."/>
            <person name="Zhang B."/>
            <person name="Ji P."/>
            <person name="Sakyi L.B."/>
            <person name="Cui X."/>
            <person name="Yuan T."/>
            <person name="Jiang B."/>
            <person name="Yang W."/>
            <person name="Lam T.T.-Y."/>
            <person name="Chang Q."/>
            <person name="Ding S."/>
            <person name="Wang X."/>
            <person name="Zhu J."/>
            <person name="Ruan X."/>
            <person name="Zhao L."/>
            <person name="Wei J."/>
            <person name="Que T."/>
            <person name="Du C."/>
            <person name="Cheng J."/>
            <person name="Dai P."/>
            <person name="Han X."/>
            <person name="Huang E."/>
            <person name="Gao Y."/>
            <person name="Liu J."/>
            <person name="Shao H."/>
            <person name="Ye R."/>
            <person name="Li L."/>
            <person name="Wei W."/>
            <person name="Wang X."/>
            <person name="Wang C."/>
            <person name="Huo Q."/>
            <person name="Li W."/>
            <person name="Guo W."/>
            <person name="Chen H."/>
            <person name="Chen S."/>
            <person name="Zhou L."/>
            <person name="Zhou L."/>
            <person name="Ni X."/>
            <person name="Tian J."/>
            <person name="Zhou Y."/>
            <person name="Sheng Y."/>
            <person name="Liu T."/>
            <person name="Pan Y."/>
            <person name="Xia L."/>
            <person name="Li J."/>
            <person name="Zhao F."/>
            <person name="Cao W."/>
        </authorList>
    </citation>
    <scope>NUCLEOTIDE SEQUENCE</scope>
    <source>
        <strain evidence="2">Rmic-2018</strain>
        <tissue evidence="2">Larvae</tissue>
    </source>
</reference>
<reference evidence="2" key="1">
    <citation type="journal article" date="2020" name="Cell">
        <title>Large-Scale Comparative Analyses of Tick Genomes Elucidate Their Genetic Diversity and Vector Capacities.</title>
        <authorList>
            <consortium name="Tick Genome and Microbiome Consortium (TIGMIC)"/>
            <person name="Jia N."/>
            <person name="Wang J."/>
            <person name="Shi W."/>
            <person name="Du L."/>
            <person name="Sun Y."/>
            <person name="Zhan W."/>
            <person name="Jiang J.F."/>
            <person name="Wang Q."/>
            <person name="Zhang B."/>
            <person name="Ji P."/>
            <person name="Bell-Sakyi L."/>
            <person name="Cui X.M."/>
            <person name="Yuan T.T."/>
            <person name="Jiang B.G."/>
            <person name="Yang W.F."/>
            <person name="Lam T.T."/>
            <person name="Chang Q.C."/>
            <person name="Ding S.J."/>
            <person name="Wang X.J."/>
            <person name="Zhu J.G."/>
            <person name="Ruan X.D."/>
            <person name="Zhao L."/>
            <person name="Wei J.T."/>
            <person name="Ye R.Z."/>
            <person name="Que T.C."/>
            <person name="Du C.H."/>
            <person name="Zhou Y.H."/>
            <person name="Cheng J.X."/>
            <person name="Dai P.F."/>
            <person name="Guo W.B."/>
            <person name="Han X.H."/>
            <person name="Huang E.J."/>
            <person name="Li L.F."/>
            <person name="Wei W."/>
            <person name="Gao Y.C."/>
            <person name="Liu J.Z."/>
            <person name="Shao H.Z."/>
            <person name="Wang X."/>
            <person name="Wang C.C."/>
            <person name="Yang T.C."/>
            <person name="Huo Q.B."/>
            <person name="Li W."/>
            <person name="Chen H.Y."/>
            <person name="Chen S.E."/>
            <person name="Zhou L.G."/>
            <person name="Ni X.B."/>
            <person name="Tian J.H."/>
            <person name="Sheng Y."/>
            <person name="Liu T."/>
            <person name="Pan Y.S."/>
            <person name="Xia L.Y."/>
            <person name="Li J."/>
            <person name="Zhao F."/>
            <person name="Cao W.C."/>
        </authorList>
    </citation>
    <scope>NUCLEOTIDE SEQUENCE</scope>
    <source>
        <strain evidence="2">Rmic-2018</strain>
    </source>
</reference>
<organism evidence="2 3">
    <name type="scientific">Rhipicephalus microplus</name>
    <name type="common">Cattle tick</name>
    <name type="synonym">Boophilus microplus</name>
    <dbReference type="NCBI Taxonomy" id="6941"/>
    <lineage>
        <taxon>Eukaryota</taxon>
        <taxon>Metazoa</taxon>
        <taxon>Ecdysozoa</taxon>
        <taxon>Arthropoda</taxon>
        <taxon>Chelicerata</taxon>
        <taxon>Arachnida</taxon>
        <taxon>Acari</taxon>
        <taxon>Parasitiformes</taxon>
        <taxon>Ixodida</taxon>
        <taxon>Ixodoidea</taxon>
        <taxon>Ixodidae</taxon>
        <taxon>Rhipicephalinae</taxon>
        <taxon>Rhipicephalus</taxon>
        <taxon>Boophilus</taxon>
    </lineage>
</organism>
<feature type="chain" id="PRO_5039941463" description="Secreted protein" evidence="1">
    <location>
        <begin position="22"/>
        <end position="92"/>
    </location>
</feature>
<keyword evidence="1" id="KW-0732">Signal</keyword>
<dbReference type="AlphaFoldDB" id="A0A9J6CTW8"/>
<comment type="caution">
    <text evidence="2">The sequence shown here is derived from an EMBL/GenBank/DDBJ whole genome shotgun (WGS) entry which is preliminary data.</text>
</comment>
<dbReference type="Proteomes" id="UP000821866">
    <property type="component" value="Unassembled WGS sequence"/>
</dbReference>
<feature type="signal peptide" evidence="1">
    <location>
        <begin position="1"/>
        <end position="21"/>
    </location>
</feature>
<accession>A0A9J6CTW8</accession>
<evidence type="ECO:0000313" key="2">
    <source>
        <dbReference type="EMBL" id="KAH7932108.1"/>
    </source>
</evidence>